<dbReference type="PANTHER" id="PTHR13802">
    <property type="entry name" value="MUCIN 4-RELATED"/>
    <property type="match status" value="1"/>
</dbReference>
<evidence type="ECO:0000259" key="2">
    <source>
        <dbReference type="PROSITE" id="PS51233"/>
    </source>
</evidence>
<gene>
    <name evidence="3" type="ORF">MAE30S32_12390</name>
</gene>
<dbReference type="Pfam" id="PF00094">
    <property type="entry name" value="VWD"/>
    <property type="match status" value="1"/>
</dbReference>
<feature type="region of interest" description="Disordered" evidence="1">
    <location>
        <begin position="592"/>
        <end position="620"/>
    </location>
</feature>
<dbReference type="Proteomes" id="UP000321223">
    <property type="component" value="Unassembled WGS sequence"/>
</dbReference>
<dbReference type="InterPro" id="IPR001846">
    <property type="entry name" value="VWF_type-D"/>
</dbReference>
<protein>
    <recommendedName>
        <fullName evidence="2">VWFD domain-containing protein</fullName>
    </recommendedName>
</protein>
<evidence type="ECO:0000313" key="3">
    <source>
        <dbReference type="EMBL" id="GCA92587.1"/>
    </source>
</evidence>
<evidence type="ECO:0000256" key="1">
    <source>
        <dbReference type="SAM" id="MobiDB-lite"/>
    </source>
</evidence>
<dbReference type="AlphaFoldDB" id="A0A510PFJ2"/>
<dbReference type="RefSeq" id="WP_147069449.1">
    <property type="nucleotide sequence ID" value="NZ_BHVU01000051.1"/>
</dbReference>
<sequence>MKTRLRWFWVALGAFLAIIGEEFLRKLLALSLCGVFLLSYCLPDAKYSASVVAQTPQPAIGQSQTEQKIDNYFNPIQPDGTPKLGIDRWWATAGVDKEITVNWTVEVKEKGEYYLRLGVDLENFDVIKRFRKWKLSDKVSIKISDDYNRPVSSYEASGYDDKISIRFREPGIYQITIDKFVVPREAVVEEIEFKLNKLHKGELGEDIYLKTLFIADRPEVTIKNFRIKVPDSQNKVIDSRELTKQGLINYFTPILNFEPEEEYQVPFDVNKNTWKAETKATIKDRGNADDYLDLSQFKTDIKGAYSRSKKTPAKIYASIVENDNLEIDNKKTGIKELAINYYFHYPHSNWYDHEGFNNHEGDWEGITVFLQKDRDGYYYPCRVAFGEHIFLVSEFISEGGEIFEWTELVKDNNILFSTNLGSRNDILAQPNVFVGLGGHASYPKSDISELSICTKFTIPTSIDPRCEEKHRGGKIYNLHDNLSLISSSDPKSREVVEYLPRVGVAKIEDLGDKSWLLYPGTWGNPKNCTTKLRLDIGCPSAPRGPVFLDLKKISVISQPISKIAGITWESFGLGQRWLNPWKWSATFAGADKIKEGCPPPQEEPKPEPTPDIPRKPDGNTGVIYGDPHIVTFDGLRNSFQAVGEFILAKSERGDFEVQGRFKGVGDNASLPSAVAIKAGGERIGIYQGKLKINARNVNEASFPIVLEGGARVDKNGGEYRIIAPTGEWVEVSGSSVLTIKVTVPKSRLSKMYGLLGNYNNNPNDDMKTRQGKVVGITPNYDQLYKEYGNSWRIPQQESLFVYEVGETTTTFTNLNFPKKVLTLADFTTQQKQEAERVCRSAGVTASAMLESCMFDVLVTGDRSFANVSAYVQSEVKVTANVTPIESPKPQPSASNNGSINGKWIGKYTCAQGITGVTLTISQKGTDIAAEFELYPLPENPNLPTGVFSLNGTFNLNTLEMNLKAVKWLKRPQGWVVIDFSGQFDSNLNRFTGRIQHPGCGSIELVRASSNNSQQLPNNKPASTQQPQASCQATVNKVLSEIHSKGVKRVSFSISKGTANNRMTGNPTSRTDELTVALFNDNPKKADPIIENIMTSLKLLNSWADQIVKSCNNTATVAFDVKGSIDVIGFHGWEEKFYIQSNNKTKRERCIQTNDNMATPYSWGVLRNQPLCGY</sequence>
<dbReference type="PANTHER" id="PTHR13802:SF52">
    <property type="entry name" value="MUCIN-4"/>
    <property type="match status" value="1"/>
</dbReference>
<evidence type="ECO:0000313" key="4">
    <source>
        <dbReference type="Proteomes" id="UP000321223"/>
    </source>
</evidence>
<dbReference type="PROSITE" id="PS51233">
    <property type="entry name" value="VWFD"/>
    <property type="match status" value="1"/>
</dbReference>
<reference evidence="3 4" key="1">
    <citation type="journal article" date="2019" name="Appl. Environ. Microbiol.">
        <title>Co-occurrence of broad and narrow host-range viruses infecting the toxic bloom-forming cyanobacterium Microcystis aeruginosa.</title>
        <authorList>
            <person name="Morimoto D."/>
            <person name="Tominaga K."/>
            <person name="Nishimura Y."/>
            <person name="Yoshida N."/>
            <person name="Kimura S."/>
            <person name="Sako Y."/>
            <person name="Yoshida T."/>
        </authorList>
    </citation>
    <scope>NUCLEOTIDE SEQUENCE [LARGE SCALE GENOMIC DNA]</scope>
    <source>
        <strain evidence="3 4">11-30S32</strain>
    </source>
</reference>
<feature type="compositionally biased region" description="Basic and acidic residues" evidence="1">
    <location>
        <begin position="602"/>
        <end position="617"/>
    </location>
</feature>
<proteinExistence type="predicted"/>
<name>A0A510PFJ2_MICAE</name>
<feature type="domain" description="VWFD" evidence="2">
    <location>
        <begin position="619"/>
        <end position="799"/>
    </location>
</feature>
<comment type="caution">
    <text evidence="3">The sequence shown here is derived from an EMBL/GenBank/DDBJ whole genome shotgun (WGS) entry which is preliminary data.</text>
</comment>
<accession>A0A510PFJ2</accession>
<dbReference type="EMBL" id="BHVU01000051">
    <property type="protein sequence ID" value="GCA92587.1"/>
    <property type="molecule type" value="Genomic_DNA"/>
</dbReference>
<dbReference type="SMART" id="SM00216">
    <property type="entry name" value="VWD"/>
    <property type="match status" value="1"/>
</dbReference>
<dbReference type="InterPro" id="IPR051495">
    <property type="entry name" value="Epithelial_Barrier/Signaling"/>
</dbReference>
<organism evidence="3 4">
    <name type="scientific">Microcystis aeruginosa 11-30S32</name>
    <dbReference type="NCBI Taxonomy" id="2358142"/>
    <lineage>
        <taxon>Bacteria</taxon>
        <taxon>Bacillati</taxon>
        <taxon>Cyanobacteriota</taxon>
        <taxon>Cyanophyceae</taxon>
        <taxon>Oscillatoriophycideae</taxon>
        <taxon>Chroococcales</taxon>
        <taxon>Microcystaceae</taxon>
        <taxon>Microcystis</taxon>
    </lineage>
</organism>